<dbReference type="EMBL" id="LT960614">
    <property type="protein sequence ID" value="SON55523.1"/>
    <property type="molecule type" value="Genomic_DNA"/>
</dbReference>
<proteinExistence type="predicted"/>
<dbReference type="KEGG" id="hdi:HDIA_1982"/>
<evidence type="ECO:0000313" key="2">
    <source>
        <dbReference type="EMBL" id="SON55523.1"/>
    </source>
</evidence>
<protein>
    <submittedName>
        <fullName evidence="2">Uncharacterized protein</fullName>
    </submittedName>
</protein>
<gene>
    <name evidence="2" type="ORF">HDIA_1982</name>
</gene>
<feature type="region of interest" description="Disordered" evidence="1">
    <location>
        <begin position="154"/>
        <end position="190"/>
    </location>
</feature>
<sequence>MRSVLAAVHAAMHPDTAAVSLFGEEPGAQASNNQPQAGNPGAATSEEVVMTEQTRPGADTNVAAAANLAASLTGATANATGDLATSIKAAATEAKDRIKAILTSPKAEGRTKLAEHLAFNTDSSPEAAEAILDASPAAGAPEAGADDYEKQRLASAGLAQPVTTTAAAQTTGTLKPSAIYDKRRESMKGA</sequence>
<evidence type="ECO:0000313" key="3">
    <source>
        <dbReference type="Proteomes" id="UP000223606"/>
    </source>
</evidence>
<name>A0A2C9D5K1_9HYPH</name>
<feature type="compositionally biased region" description="Basic and acidic residues" evidence="1">
    <location>
        <begin position="180"/>
        <end position="190"/>
    </location>
</feature>
<organism evidence="2 3">
    <name type="scientific">Hartmannibacter diazotrophicus</name>
    <dbReference type="NCBI Taxonomy" id="1482074"/>
    <lineage>
        <taxon>Bacteria</taxon>
        <taxon>Pseudomonadati</taxon>
        <taxon>Pseudomonadota</taxon>
        <taxon>Alphaproteobacteria</taxon>
        <taxon>Hyphomicrobiales</taxon>
        <taxon>Pleomorphomonadaceae</taxon>
        <taxon>Hartmannibacter</taxon>
    </lineage>
</organism>
<feature type="compositionally biased region" description="Low complexity" evidence="1">
    <location>
        <begin position="163"/>
        <end position="173"/>
    </location>
</feature>
<dbReference type="RefSeq" id="WP_099556024.1">
    <property type="nucleotide sequence ID" value="NZ_LT960614.1"/>
</dbReference>
<dbReference type="AlphaFoldDB" id="A0A2C9D5K1"/>
<accession>A0A2C9D5K1</accession>
<feature type="region of interest" description="Disordered" evidence="1">
    <location>
        <begin position="26"/>
        <end position="46"/>
    </location>
</feature>
<dbReference type="Proteomes" id="UP000223606">
    <property type="component" value="Chromosome 1"/>
</dbReference>
<evidence type="ECO:0000256" key="1">
    <source>
        <dbReference type="SAM" id="MobiDB-lite"/>
    </source>
</evidence>
<dbReference type="OrthoDB" id="266140at2"/>
<reference evidence="3" key="1">
    <citation type="submission" date="2017-09" db="EMBL/GenBank/DDBJ databases">
        <title>Genome sequence of Nannocystis excedens DSM 71.</title>
        <authorList>
            <person name="Blom J."/>
        </authorList>
    </citation>
    <scope>NUCLEOTIDE SEQUENCE [LARGE SCALE GENOMIC DNA]</scope>
    <source>
        <strain evidence="3">type strain: E19</strain>
    </source>
</reference>
<keyword evidence="3" id="KW-1185">Reference proteome</keyword>